<dbReference type="SUPFAM" id="SSF52343">
    <property type="entry name" value="Ferredoxin reductase-like, C-terminal NADP-linked domain"/>
    <property type="match status" value="1"/>
</dbReference>
<dbReference type="Gene3D" id="2.40.30.10">
    <property type="entry name" value="Translation factors"/>
    <property type="match status" value="1"/>
</dbReference>
<evidence type="ECO:0000256" key="1">
    <source>
        <dbReference type="ARBA" id="ARBA00022630"/>
    </source>
</evidence>
<feature type="domain" description="Flavodoxin-like" evidence="5">
    <location>
        <begin position="335"/>
        <end position="468"/>
    </location>
</feature>
<evidence type="ECO:0000313" key="7">
    <source>
        <dbReference type="EMBL" id="MFC0592011.1"/>
    </source>
</evidence>
<dbReference type="Proteomes" id="UP001589834">
    <property type="component" value="Unassembled WGS sequence"/>
</dbReference>
<dbReference type="InterPro" id="IPR001433">
    <property type="entry name" value="OxRdtase_FAD/NAD-bd"/>
</dbReference>
<dbReference type="InterPro" id="IPR017927">
    <property type="entry name" value="FAD-bd_FR_type"/>
</dbReference>
<dbReference type="InterPro" id="IPR039261">
    <property type="entry name" value="FNR_nucleotide-bd"/>
</dbReference>
<evidence type="ECO:0000256" key="2">
    <source>
        <dbReference type="ARBA" id="ARBA00022643"/>
    </source>
</evidence>
<dbReference type="EC" id="1.6.2.4" evidence="3"/>
<dbReference type="InterPro" id="IPR001709">
    <property type="entry name" value="Flavoprot_Pyr_Nucl_cyt_Rdtase"/>
</dbReference>
<evidence type="ECO:0000256" key="4">
    <source>
        <dbReference type="SAM" id="Phobius"/>
    </source>
</evidence>
<evidence type="ECO:0000256" key="3">
    <source>
        <dbReference type="ARBA" id="ARBA00023797"/>
    </source>
</evidence>
<dbReference type="InterPro" id="IPR029039">
    <property type="entry name" value="Flavoprotein-like_sf"/>
</dbReference>
<keyword evidence="4" id="KW-1133">Transmembrane helix</keyword>
<dbReference type="PROSITE" id="PS50902">
    <property type="entry name" value="FLAVODOXIN_LIKE"/>
    <property type="match status" value="1"/>
</dbReference>
<proteinExistence type="predicted"/>
<evidence type="ECO:0000259" key="6">
    <source>
        <dbReference type="PROSITE" id="PS51384"/>
    </source>
</evidence>
<evidence type="ECO:0000259" key="5">
    <source>
        <dbReference type="PROSITE" id="PS50902"/>
    </source>
</evidence>
<dbReference type="Pfam" id="PF00258">
    <property type="entry name" value="Flavodoxin_1"/>
    <property type="match status" value="1"/>
</dbReference>
<keyword evidence="1" id="KW-0285">Flavoprotein</keyword>
<comment type="caution">
    <text evidence="7">The sequence shown here is derived from an EMBL/GenBank/DDBJ whole genome shotgun (WGS) entry which is preliminary data.</text>
</comment>
<evidence type="ECO:0000313" key="8">
    <source>
        <dbReference type="Proteomes" id="UP001589834"/>
    </source>
</evidence>
<name>A0ABV6PQ98_9BURK</name>
<accession>A0ABV6PQ98</accession>
<dbReference type="SUPFAM" id="SSF63380">
    <property type="entry name" value="Riboflavin synthase domain-like"/>
    <property type="match status" value="1"/>
</dbReference>
<dbReference type="Pfam" id="PF03929">
    <property type="entry name" value="PepSY_TM"/>
    <property type="match status" value="1"/>
</dbReference>
<dbReference type="PANTHER" id="PTHR19384:SF17">
    <property type="entry name" value="NADPH--CYTOCHROME P450 REDUCTASE"/>
    <property type="match status" value="1"/>
</dbReference>
<keyword evidence="2" id="KW-0288">FMN</keyword>
<dbReference type="PANTHER" id="PTHR19384">
    <property type="entry name" value="NITRIC OXIDE SYNTHASE-RELATED"/>
    <property type="match status" value="1"/>
</dbReference>
<dbReference type="InterPro" id="IPR008254">
    <property type="entry name" value="Flavodoxin/NO_synth"/>
</dbReference>
<dbReference type="Gene3D" id="3.40.50.80">
    <property type="entry name" value="Nucleotide-binding domain of ferredoxin-NADP reductase (FNR) module"/>
    <property type="match status" value="1"/>
</dbReference>
<dbReference type="InterPro" id="IPR005625">
    <property type="entry name" value="PepSY-ass_TM"/>
</dbReference>
<dbReference type="PROSITE" id="PS51384">
    <property type="entry name" value="FAD_FR"/>
    <property type="match status" value="1"/>
</dbReference>
<keyword evidence="4" id="KW-0472">Membrane</keyword>
<organism evidence="7 8">
    <name type="scientific">Ottowia pentelensis</name>
    <dbReference type="NCBI Taxonomy" id="511108"/>
    <lineage>
        <taxon>Bacteria</taxon>
        <taxon>Pseudomonadati</taxon>
        <taxon>Pseudomonadota</taxon>
        <taxon>Betaproteobacteria</taxon>
        <taxon>Burkholderiales</taxon>
        <taxon>Comamonadaceae</taxon>
        <taxon>Ottowia</taxon>
    </lineage>
</organism>
<feature type="transmembrane region" description="Helical" evidence="4">
    <location>
        <begin position="123"/>
        <end position="144"/>
    </location>
</feature>
<dbReference type="CDD" id="cd06201">
    <property type="entry name" value="SiR_like2"/>
    <property type="match status" value="1"/>
</dbReference>
<dbReference type="PRINTS" id="PR00371">
    <property type="entry name" value="FPNCR"/>
</dbReference>
<feature type="transmembrane region" description="Helical" evidence="4">
    <location>
        <begin position="289"/>
        <end position="315"/>
    </location>
</feature>
<dbReference type="Gene3D" id="3.40.50.360">
    <property type="match status" value="1"/>
</dbReference>
<feature type="domain" description="FAD-binding FR-type" evidence="6">
    <location>
        <begin position="484"/>
        <end position="597"/>
    </location>
</feature>
<keyword evidence="4" id="KW-0812">Transmembrane</keyword>
<reference evidence="7 8" key="1">
    <citation type="submission" date="2024-09" db="EMBL/GenBank/DDBJ databases">
        <authorList>
            <person name="Sun Q."/>
            <person name="Mori K."/>
        </authorList>
    </citation>
    <scope>NUCLEOTIDE SEQUENCE [LARGE SCALE GENOMIC DNA]</scope>
    <source>
        <strain evidence="7 8">NCAIM B.02336</strain>
    </source>
</reference>
<dbReference type="RefSeq" id="WP_377480740.1">
    <property type="nucleotide sequence ID" value="NZ_JBHLTN010000007.1"/>
</dbReference>
<keyword evidence="8" id="KW-1185">Reference proteome</keyword>
<dbReference type="EMBL" id="JBHLTN010000007">
    <property type="protein sequence ID" value="MFC0592011.1"/>
    <property type="molecule type" value="Genomic_DNA"/>
</dbReference>
<sequence length="735" mass="79070">MFWRKIHRWLGLVAGTVALVLGLTGAVLSLDPVLSRWQAAPTPPGLSVAQLAERVAAGTAGAEEIRRLPSGEVVVYAFDNGQARANRVDPASGQLLGAYQPSATMRWFKNLHRSFLLGDAGRLAAAGIALAMGLISISGLVLLARRLGGWRQLAARVRGTGVQRLHAVTGRVVLAVLLLTSVTALTLSAATFGLVTLDAAQEPDVASNVVTQGELPVAQVPLLRELPLRDLRKLNFPSADDPADTWQVTTAQGQGWIDRHSGQTLAWQPASTAQRINDWAQLLHTGEGAWAWAPVLGLAGLSIPLFWVTGVMLWWQARRQRPRLADNAAAAQADTLIFVASENGSTWGFAQALHAALVQGGHRVHSAGLESFAVPADASQVFVLAATYGDGQAPAHAAHALERIARAPITSARVTVLGFGDRQFGAFCAYAEALEAALRERGWAALLPLARIHQQSAQEFARWGEQLGEALGEPLALRYRPRIPRTTELELVSRQDYPGGAGEPAAILRFQWPRAGWFDRITGRSWPRFSAGDLLGVLPPDGAVPRLYSLASSWRDGFVEICVRRRAGGVCSGYLHGLQPGARIQAFIRPNPAFTLQATRRPVMLIGAGTGVAPLAGFIRGNTGRAPMHLYYGVRDPALDFYFEADLQRWLDEQRLASLHTSFSRTPQGGGYVQDALQRDAARLRKLIAKGAIVRVCGSQAMARGVAQALDAILGTVGLSVQQLKAHGRYAEDTF</sequence>
<protein>
    <recommendedName>
        <fullName evidence="3">NADPH--hemoprotein reductase</fullName>
        <ecNumber evidence="3">1.6.2.4</ecNumber>
    </recommendedName>
</protein>
<gene>
    <name evidence="7" type="ORF">ACFFGG_05515</name>
</gene>
<dbReference type="Pfam" id="PF00175">
    <property type="entry name" value="NAD_binding_1"/>
    <property type="match status" value="1"/>
</dbReference>
<dbReference type="SUPFAM" id="SSF52218">
    <property type="entry name" value="Flavoproteins"/>
    <property type="match status" value="1"/>
</dbReference>
<dbReference type="InterPro" id="IPR017938">
    <property type="entry name" value="Riboflavin_synthase-like_b-brl"/>
</dbReference>
<feature type="transmembrane region" description="Helical" evidence="4">
    <location>
        <begin position="172"/>
        <end position="195"/>
    </location>
</feature>